<dbReference type="InterPro" id="IPR033896">
    <property type="entry name" value="MEF2-like_N"/>
</dbReference>
<dbReference type="GO" id="GO:0005634">
    <property type="term" value="C:nucleus"/>
    <property type="evidence" value="ECO:0007669"/>
    <property type="project" value="UniProtKB-SubCell"/>
</dbReference>
<dbReference type="STRING" id="574566.I0YWG3"/>
<evidence type="ECO:0000259" key="6">
    <source>
        <dbReference type="PROSITE" id="PS50066"/>
    </source>
</evidence>
<sequence>MLAVGRKKIRIEKIGDERNRQVTFTKRKNGLMKKAMELSVLCGCDIALVIFNSNSKLFQYSSTDMDAILQRYSKMCNQPHEVRNNQDVRLLPRSALPPHARA</sequence>
<dbReference type="PROSITE" id="PS50066">
    <property type="entry name" value="MADS_BOX_2"/>
    <property type="match status" value="1"/>
</dbReference>
<comment type="caution">
    <text evidence="7">The sequence shown here is derived from an EMBL/GenBank/DDBJ whole genome shotgun (WGS) entry which is preliminary data.</text>
</comment>
<dbReference type="GeneID" id="17040719"/>
<dbReference type="PRINTS" id="PR00404">
    <property type="entry name" value="MADSDOMAIN"/>
</dbReference>
<keyword evidence="8" id="KW-1185">Reference proteome</keyword>
<dbReference type="OrthoDB" id="1933443at2759"/>
<dbReference type="SMART" id="SM00432">
    <property type="entry name" value="MADS"/>
    <property type="match status" value="1"/>
</dbReference>
<keyword evidence="2" id="KW-0805">Transcription regulation</keyword>
<evidence type="ECO:0000256" key="3">
    <source>
        <dbReference type="ARBA" id="ARBA00023125"/>
    </source>
</evidence>
<protein>
    <submittedName>
        <fullName evidence="7">Myocyte enhancer factor 2D</fullName>
    </submittedName>
</protein>
<dbReference type="KEGG" id="csl:COCSUDRAFT_16128"/>
<dbReference type="InterPro" id="IPR036879">
    <property type="entry name" value="TF_MADSbox_sf"/>
</dbReference>
<name>I0YWG3_COCSC</name>
<dbReference type="Gene3D" id="3.40.1810.10">
    <property type="entry name" value="Transcription factor, MADS-box"/>
    <property type="match status" value="1"/>
</dbReference>
<dbReference type="Proteomes" id="UP000007264">
    <property type="component" value="Unassembled WGS sequence"/>
</dbReference>
<proteinExistence type="predicted"/>
<keyword evidence="5" id="KW-0539">Nucleus</keyword>
<organism evidence="7 8">
    <name type="scientific">Coccomyxa subellipsoidea (strain C-169)</name>
    <name type="common">Green microalga</name>
    <dbReference type="NCBI Taxonomy" id="574566"/>
    <lineage>
        <taxon>Eukaryota</taxon>
        <taxon>Viridiplantae</taxon>
        <taxon>Chlorophyta</taxon>
        <taxon>core chlorophytes</taxon>
        <taxon>Trebouxiophyceae</taxon>
        <taxon>Trebouxiophyceae incertae sedis</taxon>
        <taxon>Coccomyxaceae</taxon>
        <taxon>Coccomyxa</taxon>
        <taxon>Coccomyxa subellipsoidea</taxon>
    </lineage>
</organism>
<gene>
    <name evidence="7" type="ORF">COCSUDRAFT_16128</name>
</gene>
<dbReference type="eggNOG" id="KOG0014">
    <property type="taxonomic scope" value="Eukaryota"/>
</dbReference>
<dbReference type="SUPFAM" id="SSF55455">
    <property type="entry name" value="SRF-like"/>
    <property type="match status" value="1"/>
</dbReference>
<evidence type="ECO:0000256" key="5">
    <source>
        <dbReference type="ARBA" id="ARBA00023242"/>
    </source>
</evidence>
<accession>I0YWG3</accession>
<dbReference type="EMBL" id="AGSI01000009">
    <property type="protein sequence ID" value="EIE22732.1"/>
    <property type="molecule type" value="Genomic_DNA"/>
</dbReference>
<keyword evidence="3" id="KW-0238">DNA-binding</keyword>
<dbReference type="SMR" id="I0YWG3"/>
<dbReference type="PROSITE" id="PS00350">
    <property type="entry name" value="MADS_BOX_1"/>
    <property type="match status" value="1"/>
</dbReference>
<comment type="subcellular location">
    <subcellularLocation>
        <location evidence="1">Nucleus</location>
    </subcellularLocation>
</comment>
<evidence type="ECO:0000313" key="7">
    <source>
        <dbReference type="EMBL" id="EIE22732.1"/>
    </source>
</evidence>
<dbReference type="GO" id="GO:0000978">
    <property type="term" value="F:RNA polymerase II cis-regulatory region sequence-specific DNA binding"/>
    <property type="evidence" value="ECO:0007669"/>
    <property type="project" value="TreeGrafter"/>
</dbReference>
<dbReference type="InterPro" id="IPR002100">
    <property type="entry name" value="TF_MADSbox"/>
</dbReference>
<evidence type="ECO:0000256" key="1">
    <source>
        <dbReference type="ARBA" id="ARBA00004123"/>
    </source>
</evidence>
<dbReference type="PANTHER" id="PTHR11945">
    <property type="entry name" value="MADS BOX PROTEIN"/>
    <property type="match status" value="1"/>
</dbReference>
<dbReference type="Pfam" id="PF00319">
    <property type="entry name" value="SRF-TF"/>
    <property type="match status" value="1"/>
</dbReference>
<evidence type="ECO:0000313" key="8">
    <source>
        <dbReference type="Proteomes" id="UP000007264"/>
    </source>
</evidence>
<dbReference type="AlphaFoldDB" id="I0YWG3"/>
<reference evidence="7 8" key="1">
    <citation type="journal article" date="2012" name="Genome Biol.">
        <title>The genome of the polar eukaryotic microalga coccomyxa subellipsoidea reveals traits of cold adaptation.</title>
        <authorList>
            <person name="Blanc G."/>
            <person name="Agarkova I."/>
            <person name="Grimwood J."/>
            <person name="Kuo A."/>
            <person name="Brueggeman A."/>
            <person name="Dunigan D."/>
            <person name="Gurnon J."/>
            <person name="Ladunga I."/>
            <person name="Lindquist E."/>
            <person name="Lucas S."/>
            <person name="Pangilinan J."/>
            <person name="Proschold T."/>
            <person name="Salamov A."/>
            <person name="Schmutz J."/>
            <person name="Weeks D."/>
            <person name="Yamada T."/>
            <person name="Claverie J.M."/>
            <person name="Grigoriev I."/>
            <person name="Van Etten J."/>
            <person name="Lomsadze A."/>
            <person name="Borodovsky M."/>
        </authorList>
    </citation>
    <scope>NUCLEOTIDE SEQUENCE [LARGE SCALE GENOMIC DNA]</scope>
    <source>
        <strain evidence="7 8">C-169</strain>
    </source>
</reference>
<feature type="domain" description="MADS-box" evidence="6">
    <location>
        <begin position="4"/>
        <end position="64"/>
    </location>
</feature>
<dbReference type="RefSeq" id="XP_005647276.1">
    <property type="nucleotide sequence ID" value="XM_005647219.1"/>
</dbReference>
<dbReference type="GO" id="GO:0045944">
    <property type="term" value="P:positive regulation of transcription by RNA polymerase II"/>
    <property type="evidence" value="ECO:0007669"/>
    <property type="project" value="InterPro"/>
</dbReference>
<dbReference type="CDD" id="cd00265">
    <property type="entry name" value="MADS_MEF2_like"/>
    <property type="match status" value="1"/>
</dbReference>
<dbReference type="GO" id="GO:0000981">
    <property type="term" value="F:DNA-binding transcription factor activity, RNA polymerase II-specific"/>
    <property type="evidence" value="ECO:0007669"/>
    <property type="project" value="TreeGrafter"/>
</dbReference>
<evidence type="ECO:0000256" key="4">
    <source>
        <dbReference type="ARBA" id="ARBA00023163"/>
    </source>
</evidence>
<dbReference type="PANTHER" id="PTHR11945:SF534">
    <property type="entry name" value="MYOCYTE-SPECIFIC ENHANCER FACTOR 2"/>
    <property type="match status" value="1"/>
</dbReference>
<evidence type="ECO:0000256" key="2">
    <source>
        <dbReference type="ARBA" id="ARBA00023015"/>
    </source>
</evidence>
<keyword evidence="4" id="KW-0804">Transcription</keyword>
<dbReference type="GO" id="GO:0046983">
    <property type="term" value="F:protein dimerization activity"/>
    <property type="evidence" value="ECO:0007669"/>
    <property type="project" value="InterPro"/>
</dbReference>